<evidence type="ECO:0000313" key="2">
    <source>
        <dbReference type="EMBL" id="GIQ70479.1"/>
    </source>
</evidence>
<dbReference type="SUPFAM" id="SSF54593">
    <property type="entry name" value="Glyoxalase/Bleomycin resistance protein/Dihydroxybiphenyl dioxygenase"/>
    <property type="match status" value="1"/>
</dbReference>
<dbReference type="InterPro" id="IPR004360">
    <property type="entry name" value="Glyas_Fos-R_dOase_dom"/>
</dbReference>
<dbReference type="InterPro" id="IPR029068">
    <property type="entry name" value="Glyas_Bleomycin-R_OHBP_Dase"/>
</dbReference>
<evidence type="ECO:0000313" key="3">
    <source>
        <dbReference type="Proteomes" id="UP000677918"/>
    </source>
</evidence>
<dbReference type="PANTHER" id="PTHR36503">
    <property type="entry name" value="BLR2520 PROTEIN"/>
    <property type="match status" value="1"/>
</dbReference>
<keyword evidence="3" id="KW-1185">Reference proteome</keyword>
<sequence>MIALDSMSINVITLFVDDLRAAKSFYQDIFGLSPAYEDENSAVFDFANMSINLFHVGAVRGLTPSEAVTNQEARSRFQLTILVDDVDAAHADLCAGGVTVIDGPMNPCGMRTVCFTDPDGHIWEIAQLLI</sequence>
<dbReference type="Gene3D" id="3.10.180.10">
    <property type="entry name" value="2,3-Dihydroxybiphenyl 1,2-Dioxygenase, domain 1"/>
    <property type="match status" value="1"/>
</dbReference>
<name>A0A8J4H7N6_9BACL</name>
<dbReference type="InterPro" id="IPR037523">
    <property type="entry name" value="VOC_core"/>
</dbReference>
<proteinExistence type="predicted"/>
<dbReference type="EMBL" id="BOVK01000049">
    <property type="protein sequence ID" value="GIQ70479.1"/>
    <property type="molecule type" value="Genomic_DNA"/>
</dbReference>
<dbReference type="RefSeq" id="WP_244865209.1">
    <property type="nucleotide sequence ID" value="NZ_BOVK01000049.1"/>
</dbReference>
<feature type="domain" description="VOC" evidence="1">
    <location>
        <begin position="8"/>
        <end position="128"/>
    </location>
</feature>
<accession>A0A8J4H7N6</accession>
<reference evidence="2" key="1">
    <citation type="submission" date="2021-04" db="EMBL/GenBank/DDBJ databases">
        <title>Draft genome sequence of Xylanibacillus composti strain K13.</title>
        <authorList>
            <person name="Uke A."/>
            <person name="Chhe C."/>
            <person name="Baramee S."/>
            <person name="Kosugi A."/>
        </authorList>
    </citation>
    <scope>NUCLEOTIDE SEQUENCE</scope>
    <source>
        <strain evidence="2">K13</strain>
    </source>
</reference>
<gene>
    <name evidence="2" type="ORF">XYCOK13_33030</name>
</gene>
<organism evidence="2 3">
    <name type="scientific">Xylanibacillus composti</name>
    <dbReference type="NCBI Taxonomy" id="1572762"/>
    <lineage>
        <taxon>Bacteria</taxon>
        <taxon>Bacillati</taxon>
        <taxon>Bacillota</taxon>
        <taxon>Bacilli</taxon>
        <taxon>Bacillales</taxon>
        <taxon>Paenibacillaceae</taxon>
        <taxon>Xylanibacillus</taxon>
    </lineage>
</organism>
<dbReference type="AlphaFoldDB" id="A0A8J4H7N6"/>
<dbReference type="Proteomes" id="UP000677918">
    <property type="component" value="Unassembled WGS sequence"/>
</dbReference>
<evidence type="ECO:0000259" key="1">
    <source>
        <dbReference type="PROSITE" id="PS51819"/>
    </source>
</evidence>
<dbReference type="PROSITE" id="PS51819">
    <property type="entry name" value="VOC"/>
    <property type="match status" value="1"/>
</dbReference>
<comment type="caution">
    <text evidence="2">The sequence shown here is derived from an EMBL/GenBank/DDBJ whole genome shotgun (WGS) entry which is preliminary data.</text>
</comment>
<dbReference type="Pfam" id="PF00903">
    <property type="entry name" value="Glyoxalase"/>
    <property type="match status" value="1"/>
</dbReference>
<dbReference type="PANTHER" id="PTHR36503:SF1">
    <property type="entry name" value="BLR2520 PROTEIN"/>
    <property type="match status" value="1"/>
</dbReference>
<protein>
    <recommendedName>
        <fullName evidence="1">VOC domain-containing protein</fullName>
    </recommendedName>
</protein>